<keyword evidence="1" id="KW-0040">ANK repeat</keyword>
<proteinExistence type="predicted"/>
<feature type="repeat" description="ANK" evidence="1">
    <location>
        <begin position="1204"/>
        <end position="1236"/>
    </location>
</feature>
<dbReference type="Proteomes" id="UP000554235">
    <property type="component" value="Unassembled WGS sequence"/>
</dbReference>
<evidence type="ECO:0000256" key="3">
    <source>
        <dbReference type="SAM" id="Phobius"/>
    </source>
</evidence>
<feature type="compositionally biased region" description="Acidic residues" evidence="2">
    <location>
        <begin position="720"/>
        <end position="757"/>
    </location>
</feature>
<evidence type="ECO:0000313" key="5">
    <source>
        <dbReference type="Proteomes" id="UP000554235"/>
    </source>
</evidence>
<dbReference type="PROSITE" id="PS50088">
    <property type="entry name" value="ANK_REPEAT"/>
    <property type="match status" value="4"/>
</dbReference>
<feature type="repeat" description="ANK" evidence="1">
    <location>
        <begin position="1237"/>
        <end position="1269"/>
    </location>
</feature>
<feature type="transmembrane region" description="Helical" evidence="3">
    <location>
        <begin position="204"/>
        <end position="225"/>
    </location>
</feature>
<dbReference type="InterPro" id="IPR036770">
    <property type="entry name" value="Ankyrin_rpt-contain_sf"/>
</dbReference>
<feature type="region of interest" description="Disordered" evidence="2">
    <location>
        <begin position="433"/>
        <end position="455"/>
    </location>
</feature>
<keyword evidence="3" id="KW-0472">Membrane</keyword>
<dbReference type="SUPFAM" id="SSF48403">
    <property type="entry name" value="Ankyrin repeat"/>
    <property type="match status" value="2"/>
</dbReference>
<dbReference type="InterPro" id="IPR002110">
    <property type="entry name" value="Ankyrin_rpt"/>
</dbReference>
<reference evidence="4 5" key="1">
    <citation type="submission" date="2020-01" db="EMBL/GenBank/DDBJ databases">
        <title>Identification and distribution of gene clusters putatively required for synthesis of sphingolipid metabolism inhibitors in phylogenetically diverse species of the filamentous fungus Fusarium.</title>
        <authorList>
            <person name="Kim H.-S."/>
            <person name="Busman M."/>
            <person name="Brown D.W."/>
            <person name="Divon H."/>
            <person name="Uhlig S."/>
            <person name="Proctor R.H."/>
        </authorList>
    </citation>
    <scope>NUCLEOTIDE SEQUENCE [LARGE SCALE GENOMIC DNA]</scope>
    <source>
        <strain evidence="4 5">NRRL 20459</strain>
    </source>
</reference>
<accession>A0A8H4KMT6</accession>
<feature type="region of interest" description="Disordered" evidence="2">
    <location>
        <begin position="643"/>
        <end position="699"/>
    </location>
</feature>
<protein>
    <submittedName>
        <fullName evidence="4">Ankyrin repeat</fullName>
    </submittedName>
</protein>
<dbReference type="Pfam" id="PF12796">
    <property type="entry name" value="Ank_2"/>
    <property type="match status" value="1"/>
</dbReference>
<dbReference type="EMBL" id="JAADYS010002959">
    <property type="protein sequence ID" value="KAF4452558.1"/>
    <property type="molecule type" value="Genomic_DNA"/>
</dbReference>
<feature type="compositionally biased region" description="Basic and acidic residues" evidence="2">
    <location>
        <begin position="646"/>
        <end position="669"/>
    </location>
</feature>
<feature type="repeat" description="ANK" evidence="1">
    <location>
        <begin position="1171"/>
        <end position="1203"/>
    </location>
</feature>
<dbReference type="PANTHER" id="PTHR24118">
    <property type="entry name" value="POTE ANKYRIN DOMAIN"/>
    <property type="match status" value="1"/>
</dbReference>
<keyword evidence="3" id="KW-1133">Transmembrane helix</keyword>
<organism evidence="4 5">
    <name type="scientific">Fusarium albosuccineum</name>
    <dbReference type="NCBI Taxonomy" id="1237068"/>
    <lineage>
        <taxon>Eukaryota</taxon>
        <taxon>Fungi</taxon>
        <taxon>Dikarya</taxon>
        <taxon>Ascomycota</taxon>
        <taxon>Pezizomycotina</taxon>
        <taxon>Sordariomycetes</taxon>
        <taxon>Hypocreomycetidae</taxon>
        <taxon>Hypocreales</taxon>
        <taxon>Nectriaceae</taxon>
        <taxon>Fusarium</taxon>
        <taxon>Fusarium decemcellulare species complex</taxon>
    </lineage>
</organism>
<evidence type="ECO:0000256" key="2">
    <source>
        <dbReference type="SAM" id="MobiDB-lite"/>
    </source>
</evidence>
<dbReference type="PRINTS" id="PR01415">
    <property type="entry name" value="ANKYRIN"/>
</dbReference>
<feature type="compositionally biased region" description="Polar residues" evidence="2">
    <location>
        <begin position="441"/>
        <end position="452"/>
    </location>
</feature>
<name>A0A8H4KMT6_9HYPO</name>
<feature type="transmembrane region" description="Helical" evidence="3">
    <location>
        <begin position="165"/>
        <end position="184"/>
    </location>
</feature>
<evidence type="ECO:0000313" key="4">
    <source>
        <dbReference type="EMBL" id="KAF4452558.1"/>
    </source>
</evidence>
<evidence type="ECO:0000256" key="1">
    <source>
        <dbReference type="PROSITE-ProRule" id="PRU00023"/>
    </source>
</evidence>
<feature type="region of interest" description="Disordered" evidence="2">
    <location>
        <begin position="718"/>
        <end position="763"/>
    </location>
</feature>
<keyword evidence="3" id="KW-0812">Transmembrane</keyword>
<dbReference type="Pfam" id="PF13637">
    <property type="entry name" value="Ank_4"/>
    <property type="match status" value="1"/>
</dbReference>
<feature type="transmembrane region" description="Helical" evidence="3">
    <location>
        <begin position="347"/>
        <end position="367"/>
    </location>
</feature>
<comment type="caution">
    <text evidence="4">The sequence shown here is derived from an EMBL/GenBank/DDBJ whole genome shotgun (WGS) entry which is preliminary data.</text>
</comment>
<dbReference type="PANTHER" id="PTHR24118:SF99">
    <property type="entry name" value="POTE ANKYRIN DOMAIN FAMILY MEMBER 3C-RELATED"/>
    <property type="match status" value="1"/>
</dbReference>
<dbReference type="Gene3D" id="1.25.40.20">
    <property type="entry name" value="Ankyrin repeat-containing domain"/>
    <property type="match status" value="2"/>
</dbReference>
<dbReference type="SMART" id="SM00248">
    <property type="entry name" value="ANK"/>
    <property type="match status" value="8"/>
</dbReference>
<keyword evidence="5" id="KW-1185">Reference proteome</keyword>
<gene>
    <name evidence="4" type="ORF">FALBO_16152</name>
</gene>
<dbReference type="PROSITE" id="PS50297">
    <property type="entry name" value="ANK_REP_REGION"/>
    <property type="match status" value="3"/>
</dbReference>
<sequence>MAPIGVITIIVSAIRVAGPRWLKAVIGRARENVATAELEVMSSTSSEACELWNSQTRAVVRCPGTTDNCEFICVYPTSMTDGKDGEKNLSTIRIMEIKNAMALKDEEASHLPRYLQKLDSERNRSRRSSSTIPPNTIIIIRNTGQHAPNMTLNCSADGKRWQIRACAAIGIVIQAGVLIFFGFLTEYRTLRFDKDGSPIESYAMPMAVVGTVALALGILVCAHAVDKSSTEEIYEVIGESDAVAMVWLQKQKKVSEQHFDSAAIYPTMKRYRAYTSKRAIDSDGNRETNTSITVPHPLNSDWWLKVKSTIGLRLKSTMGLKVMSTTGTIISLLGFFVQFAGLRGMHWLATIVQLGAVIIMTILRAVIRRHLALGLASNDLDDSTGFELEWFVTSLLDSKIHWLPEEPFKEHPGEKEQTKTKLSRFTWIIQTGDSKGFRKPNPSNGDNASTPRSYHDVSELWKPQNILDLRRHLGDLSKWQGSASTEALAVAKAIERAMNFIMPYAGNNGTDNTGKSGTAVKDFTWTVKVDCSLGQSGSTQNQTEGTNGIEMNVKYSPSDGWRAAVDEIDAALSLWLYSVKERQSRDNRDPEFPSGNDYWIRGGPVQQQRCLQIIGPVTALLLRDLEWWMPNGLDGVLAAHMQRQTGSREEFPHTVRRERIGHSGERLPISDENDTPVKDTSLANDLTDASRDSQDDNLTYWDWNPAADVHLQNIKRMQDEDNESEDDNSEVSDSEGYDSEDYYSEDESEDDESEADQENQRPRVPKPYNLLVVELQDSLHKLYAKELFSAFLWALANHLDESESMISRKLQANIQSRSVTGPEAWKDFSLENQQLARFVQSISELGLWTEREAWLSIIPPLSATDNLPGLEAVIDLAQKNAVMPERDLAWGQAGSAYRWLFDIGMSSSPTSHICVKSTAILWRFHQRLSSSDSLHVDKAYHSRGFGLEHELAKTKRRLGRQREQNESLQDRLNYFFNLHQHLESSVEETTVAPNEKVPKEFAYFWYTETPKRSVYRILKSAGDIFDRTKLHHAMRSKFIDHKEISSQHKKSQWKGLSVWKYGPEIRQDYERCIDQSMAEVKDLGLYPMRLLDDIHSTIFFPFQTFEILLANGADPNARDLDHWTPLHYACQLLRLDSATYTETGEYYEDRDKMRVRTLIRNKAYPNAQGLDGNTPLHCAAMSGRLHLVSLLVSRGGDVKIANYEGRTPLHLAAMGDSAKMISLLLDLGSDIEAQDQARRTPLHLATIAEKMVSIETLIGRKADLTATDNNDSTPLYLVMMKLAKLKANPATKDNDKAAIPYLSALRNSEVIKVLRDQDVLWLSIRIAIRNNEINIISLLMDSMDEDSWPPRNDNNETPFHFAVVSGNSEAIFKMMEKVSQLKFKPESILEKIEHSGFTALSLAVWEGGLNVLKTIIANSPPGVLERLLEIGDKNGYTALFWAVKHVQAEIFSLLADRGANIRTKSNRDSNLLHASARQNSWITETVIKKIKETGGDSQLKAMLQEKDEEGRTPLDKAEYGDNKGNVKLLSRELERLKEVATST</sequence>
<dbReference type="OrthoDB" id="194358at2759"/>
<feature type="repeat" description="ANK" evidence="1">
    <location>
        <begin position="1434"/>
        <end position="1466"/>
    </location>
</feature>